<name>A0A561C1K4_9BURK</name>
<dbReference type="Proteomes" id="UP000319722">
    <property type="component" value="Unassembled WGS sequence"/>
</dbReference>
<proteinExistence type="predicted"/>
<protein>
    <submittedName>
        <fullName evidence="1">Uncharacterized protein</fullName>
    </submittedName>
</protein>
<reference evidence="1 2" key="1">
    <citation type="submission" date="2019-06" db="EMBL/GenBank/DDBJ databases">
        <title>Sorghum-associated microbial communities from plants grown in Nebraska, USA.</title>
        <authorList>
            <person name="Schachtman D."/>
        </authorList>
    </citation>
    <scope>NUCLEOTIDE SEQUENCE [LARGE SCALE GENOMIC DNA]</scope>
    <source>
        <strain evidence="1 2">T529</strain>
    </source>
</reference>
<dbReference type="AlphaFoldDB" id="A0A561C1K4"/>
<organism evidence="1 2">
    <name type="scientific">Variovorax beijingensis</name>
    <dbReference type="NCBI Taxonomy" id="2496117"/>
    <lineage>
        <taxon>Bacteria</taxon>
        <taxon>Pseudomonadati</taxon>
        <taxon>Pseudomonadota</taxon>
        <taxon>Betaproteobacteria</taxon>
        <taxon>Burkholderiales</taxon>
        <taxon>Comamonadaceae</taxon>
        <taxon>Variovorax</taxon>
    </lineage>
</organism>
<accession>A0A561C1K4</accession>
<dbReference type="InterPro" id="IPR019658">
    <property type="entry name" value="DUF2515"/>
</dbReference>
<evidence type="ECO:0000313" key="2">
    <source>
        <dbReference type="Proteomes" id="UP000319722"/>
    </source>
</evidence>
<gene>
    <name evidence="1" type="ORF">FB547_1062</name>
</gene>
<dbReference type="RefSeq" id="WP_145744589.1">
    <property type="nucleotide sequence ID" value="NZ_VIVL01000006.1"/>
</dbReference>
<sequence>MSTATVPRCGQWRSSSAICAFRTRRPKKRGGTISHRLINFFPARARRIAATYARLYLELEDHSTPAKKGRYYWMALGAFASKTVACSIESLQLTWTRGVMGSTVREGLGQGNFWLFNDIAAWHWFYNVSPDSFDHCVEERDTNTYVTQVKEQVDKLPWAAQSLAKIDRLKVKPEVRQGFELVKKIENTSPSPRREENQLRHLMKMAAHEQKNILQNLIYNNADFSWWIKVQRNDSELRGLAKAFAVPASWVSPKLKVSFISQCDTDLPEYSNVASEDTKLKSYQSRMKWIELVGSQFHDLMRRKTSFMEAELSAMAGWVDTQDSVVYLKESRAL</sequence>
<dbReference type="OrthoDB" id="143720at2"/>
<comment type="caution">
    <text evidence="1">The sequence shown here is derived from an EMBL/GenBank/DDBJ whole genome shotgun (WGS) entry which is preliminary data.</text>
</comment>
<evidence type="ECO:0000313" key="1">
    <source>
        <dbReference type="EMBL" id="TWD84920.1"/>
    </source>
</evidence>
<dbReference type="EMBL" id="VIVL01000006">
    <property type="protein sequence ID" value="TWD84920.1"/>
    <property type="molecule type" value="Genomic_DNA"/>
</dbReference>
<dbReference type="Pfam" id="PF10720">
    <property type="entry name" value="DUF2515"/>
    <property type="match status" value="1"/>
</dbReference>